<comment type="subcellular location">
    <subcellularLocation>
        <location evidence="2">Endoplasmic reticulum</location>
    </subcellularLocation>
    <subcellularLocation>
        <location evidence="3">Membrane</location>
    </subcellularLocation>
    <subcellularLocation>
        <location evidence="1">Mitochondrion</location>
    </subcellularLocation>
</comment>
<evidence type="ECO:0000256" key="2">
    <source>
        <dbReference type="ARBA" id="ARBA00004240"/>
    </source>
</evidence>
<evidence type="ECO:0000313" key="9">
    <source>
        <dbReference type="Proteomes" id="UP000053599"/>
    </source>
</evidence>
<dbReference type="PANTHER" id="PTHR48182:SF2">
    <property type="entry name" value="PROTEIN SERAC1"/>
    <property type="match status" value="1"/>
</dbReference>
<dbReference type="GO" id="GO:0005739">
    <property type="term" value="C:mitochondrion"/>
    <property type="evidence" value="ECO:0007669"/>
    <property type="project" value="UniProtKB-SubCell"/>
</dbReference>
<accession>A0A0D1X2B7</accession>
<evidence type="ECO:0000256" key="1">
    <source>
        <dbReference type="ARBA" id="ARBA00004173"/>
    </source>
</evidence>
<protein>
    <recommendedName>
        <fullName evidence="10">DUF676 domain-containing protein</fullName>
    </recommendedName>
</protein>
<feature type="region of interest" description="Disordered" evidence="7">
    <location>
        <begin position="1"/>
        <end position="23"/>
    </location>
</feature>
<evidence type="ECO:0008006" key="10">
    <source>
        <dbReference type="Google" id="ProtNLM"/>
    </source>
</evidence>
<evidence type="ECO:0000256" key="5">
    <source>
        <dbReference type="ARBA" id="ARBA00023128"/>
    </source>
</evidence>
<dbReference type="Gene3D" id="3.40.50.1820">
    <property type="entry name" value="alpha/beta hydrolase"/>
    <property type="match status" value="1"/>
</dbReference>
<organism evidence="8 9">
    <name type="scientific">Exophiala sideris</name>
    <dbReference type="NCBI Taxonomy" id="1016849"/>
    <lineage>
        <taxon>Eukaryota</taxon>
        <taxon>Fungi</taxon>
        <taxon>Dikarya</taxon>
        <taxon>Ascomycota</taxon>
        <taxon>Pezizomycotina</taxon>
        <taxon>Eurotiomycetes</taxon>
        <taxon>Chaetothyriomycetidae</taxon>
        <taxon>Chaetothyriales</taxon>
        <taxon>Herpotrichiellaceae</taxon>
        <taxon>Exophiala</taxon>
    </lineage>
</organism>
<dbReference type="SUPFAM" id="SSF53474">
    <property type="entry name" value="alpha/beta-Hydrolases"/>
    <property type="match status" value="1"/>
</dbReference>
<dbReference type="GO" id="GO:0016020">
    <property type="term" value="C:membrane"/>
    <property type="evidence" value="ECO:0007669"/>
    <property type="project" value="UniProtKB-SubCell"/>
</dbReference>
<dbReference type="PANTHER" id="PTHR48182">
    <property type="entry name" value="PROTEIN SERAC1"/>
    <property type="match status" value="1"/>
</dbReference>
<dbReference type="OrthoDB" id="4115537at2759"/>
<evidence type="ECO:0000256" key="3">
    <source>
        <dbReference type="ARBA" id="ARBA00004370"/>
    </source>
</evidence>
<evidence type="ECO:0000313" key="8">
    <source>
        <dbReference type="EMBL" id="KIV81686.1"/>
    </source>
</evidence>
<dbReference type="EMBL" id="KN846952">
    <property type="protein sequence ID" value="KIV81686.1"/>
    <property type="molecule type" value="Genomic_DNA"/>
</dbReference>
<proteinExistence type="predicted"/>
<dbReference type="HOGENOM" id="CLU_000288_182_0_1"/>
<dbReference type="AlphaFoldDB" id="A0A0D1X2B7"/>
<evidence type="ECO:0000256" key="4">
    <source>
        <dbReference type="ARBA" id="ARBA00022824"/>
    </source>
</evidence>
<keyword evidence="5" id="KW-0496">Mitochondrion</keyword>
<gene>
    <name evidence="8" type="ORF">PV11_03856</name>
</gene>
<evidence type="ECO:0000256" key="7">
    <source>
        <dbReference type="SAM" id="MobiDB-lite"/>
    </source>
</evidence>
<sequence>MSNTVGDQPPDASNQLRPENLVKNGDTCQRISATQADPLPRRIPRIADDGITALWSPPEPTPVLADIYFVHGLTGHPFKTWHHSSRKFRLPEILRWHSHADTERDEGAPTLSSRNRGCYWPLDLVPNDFGNVRIFTCGYNAWPTNFISGGNQMNISQHSQNLLQRIHGTRTTCRGRPIIFVGHGLGGNLIKEVVLESRKYKDRPALKDIGDSCFAMFFFGTPHRGTDAARYGELMGTVLEVLGLQVNKSILRALQRNRDYLSAVERDFNDLLNQPVPPIEKIQICSFQEGRSLTGLRVFPVKKVVDESSSLFNRRDIEQSFFVDKHHRKMTRFKSAKVATYIDFKTALGEFLRKIDADQCKTRMANG</sequence>
<name>A0A0D1X2B7_9EURO</name>
<keyword evidence="4" id="KW-0256">Endoplasmic reticulum</keyword>
<dbReference type="InterPro" id="IPR052374">
    <property type="entry name" value="SERAC1"/>
</dbReference>
<keyword evidence="6" id="KW-0472">Membrane</keyword>
<feature type="compositionally biased region" description="Polar residues" evidence="7">
    <location>
        <begin position="1"/>
        <end position="17"/>
    </location>
</feature>
<evidence type="ECO:0000256" key="6">
    <source>
        <dbReference type="ARBA" id="ARBA00023136"/>
    </source>
</evidence>
<reference evidence="8 9" key="1">
    <citation type="submission" date="2015-01" db="EMBL/GenBank/DDBJ databases">
        <title>The Genome Sequence of Exophiala sideris CBS121828.</title>
        <authorList>
            <consortium name="The Broad Institute Genomics Platform"/>
            <person name="Cuomo C."/>
            <person name="de Hoog S."/>
            <person name="Gorbushina A."/>
            <person name="Stielow B."/>
            <person name="Teixiera M."/>
            <person name="Abouelleil A."/>
            <person name="Chapman S.B."/>
            <person name="Priest M."/>
            <person name="Young S.K."/>
            <person name="Wortman J."/>
            <person name="Nusbaum C."/>
            <person name="Birren B."/>
        </authorList>
    </citation>
    <scope>NUCLEOTIDE SEQUENCE [LARGE SCALE GENOMIC DNA]</scope>
    <source>
        <strain evidence="8 9">CBS 121828</strain>
    </source>
</reference>
<dbReference type="GO" id="GO:0005783">
    <property type="term" value="C:endoplasmic reticulum"/>
    <property type="evidence" value="ECO:0007669"/>
    <property type="project" value="UniProtKB-SubCell"/>
</dbReference>
<dbReference type="Proteomes" id="UP000053599">
    <property type="component" value="Unassembled WGS sequence"/>
</dbReference>
<dbReference type="InterPro" id="IPR029058">
    <property type="entry name" value="AB_hydrolase_fold"/>
</dbReference>